<dbReference type="InterPro" id="IPR027417">
    <property type="entry name" value="P-loop_NTPase"/>
</dbReference>
<dbReference type="EMBL" id="JEXD01000075">
    <property type="protein sequence ID" value="EXC04092.1"/>
    <property type="molecule type" value="Genomic_DNA"/>
</dbReference>
<gene>
    <name evidence="4" type="ORF">J506_3975</name>
</gene>
<dbReference type="RefSeq" id="WP_032060238.1">
    <property type="nucleotide sequence ID" value="NZ_JEXD01000075.1"/>
</dbReference>
<feature type="domain" description="Zona occludens toxin N-terminal" evidence="3">
    <location>
        <begin position="48"/>
        <end position="226"/>
    </location>
</feature>
<protein>
    <submittedName>
        <fullName evidence="4">Zonular occludens toxin family protein</fullName>
    </submittedName>
</protein>
<comment type="caution">
    <text evidence="4">The sequence shown here is derived from an EMBL/GenBank/DDBJ whole genome shotgun (WGS) entry which is preliminary data.</text>
</comment>
<keyword evidence="1" id="KW-0175">Coiled coil</keyword>
<reference evidence="4 5" key="1">
    <citation type="submission" date="2014-02" db="EMBL/GenBank/DDBJ databases">
        <title>Comparative genomics and transcriptomics to identify genetic mechanisms underlying the emergence of carbapenem resistant Acinetobacter baumannii (CRAb).</title>
        <authorList>
            <person name="Harris A.D."/>
            <person name="Johnson K.J."/>
            <person name="George J."/>
            <person name="Shefchek K."/>
            <person name="Daugherty S.C."/>
            <person name="Parankush S."/>
            <person name="Sadzewicz L."/>
            <person name="Tallon L."/>
            <person name="Sengamalay N."/>
            <person name="Hazen T.H."/>
            <person name="Rasko D.A."/>
        </authorList>
    </citation>
    <scope>NUCLEOTIDE SEQUENCE [LARGE SCALE GENOMIC DNA]</scope>
    <source>
        <strain evidence="4 5">625974</strain>
    </source>
</reference>
<accession>A0A009PR12</accession>
<evidence type="ECO:0000256" key="1">
    <source>
        <dbReference type="SAM" id="Coils"/>
    </source>
</evidence>
<evidence type="ECO:0000313" key="4">
    <source>
        <dbReference type="EMBL" id="EXC04092.1"/>
    </source>
</evidence>
<dbReference type="AlphaFoldDB" id="A0A009PR12"/>
<sequence length="444" mass="51210">MSIVVSAPIRTGKTLYCMQVIDKISKKEPHRRIYTNIIGCTYPGVIAISSTQEKPFDWRDLPNGAVLIYDECHEHPAFSKEDLLKTYEIDDSEYIRAVAEININPNLKVKEKEELVRQEKKKQEMRLEKAKEDIRDIGRSLTLHGHFGIDIYFITQKPYLLNASVRASCNEHIILRRLFKLKAATIYQFAELQEQFGLSTMKNALTWRFWKYPKQLYKFYISAEEHESSKQIPFQLVFWLCLPLVIFGFAFKNSLDSPFFRSIFGGETKQEQSVQNMSIADQQKQLDAQLKAAEEEKNKPVDCNDLMNSHLEQCIKYNTERQNRLNQQVQAATAYPVSYDPNDPYSASGNSQYVATAQPIFAGCVKYKGKYYAFSQQGTRLNVPASDCKRLIEDGDRPFNYFAKQQQQSQPIPQPEQPPVPQSVQKFDAEFVAKYQAAKQQGLI</sequence>
<dbReference type="Proteomes" id="UP000021108">
    <property type="component" value="Unassembled WGS sequence"/>
</dbReference>
<name>A0A009PR12_ACIBA</name>
<dbReference type="PATRIC" id="fig|1310607.3.peg.3838"/>
<feature type="region of interest" description="Disordered" evidence="2">
    <location>
        <begin position="403"/>
        <end position="422"/>
    </location>
</feature>
<feature type="coiled-coil region" evidence="1">
    <location>
        <begin position="108"/>
        <end position="140"/>
    </location>
</feature>
<feature type="compositionally biased region" description="Pro residues" evidence="2">
    <location>
        <begin position="412"/>
        <end position="421"/>
    </location>
</feature>
<evidence type="ECO:0000259" key="3">
    <source>
        <dbReference type="Pfam" id="PF05707"/>
    </source>
</evidence>
<dbReference type="Gene3D" id="3.40.50.300">
    <property type="entry name" value="P-loop containing nucleotide triphosphate hydrolases"/>
    <property type="match status" value="1"/>
</dbReference>
<evidence type="ECO:0000313" key="5">
    <source>
        <dbReference type="Proteomes" id="UP000021108"/>
    </source>
</evidence>
<dbReference type="Pfam" id="PF05707">
    <property type="entry name" value="Zot"/>
    <property type="match status" value="1"/>
</dbReference>
<dbReference type="InterPro" id="IPR008900">
    <property type="entry name" value="Zot_N"/>
</dbReference>
<evidence type="ECO:0000256" key="2">
    <source>
        <dbReference type="SAM" id="MobiDB-lite"/>
    </source>
</evidence>
<organism evidence="4 5">
    <name type="scientific">Acinetobacter baumannii 625974</name>
    <dbReference type="NCBI Taxonomy" id="1310607"/>
    <lineage>
        <taxon>Bacteria</taxon>
        <taxon>Pseudomonadati</taxon>
        <taxon>Pseudomonadota</taxon>
        <taxon>Gammaproteobacteria</taxon>
        <taxon>Moraxellales</taxon>
        <taxon>Moraxellaceae</taxon>
        <taxon>Acinetobacter</taxon>
        <taxon>Acinetobacter calcoaceticus/baumannii complex</taxon>
    </lineage>
</organism>
<proteinExistence type="predicted"/>